<dbReference type="Gene3D" id="3.40.190.10">
    <property type="entry name" value="Periplasmic binding protein-like II"/>
    <property type="match status" value="2"/>
</dbReference>
<reference evidence="3 4" key="1">
    <citation type="submission" date="2019-11" db="EMBL/GenBank/DDBJ databases">
        <title>Comparative genomics of hydrocarbon-degrading Desulfosarcina strains.</title>
        <authorList>
            <person name="Watanabe M."/>
            <person name="Kojima H."/>
            <person name="Fukui M."/>
        </authorList>
    </citation>
    <scope>NUCLEOTIDE SEQUENCE [LARGE SCALE GENOMIC DNA]</scope>
    <source>
        <strain evidence="4">oXyS1</strain>
    </source>
</reference>
<name>A0A5K8A3L5_9BACT</name>
<evidence type="ECO:0000256" key="1">
    <source>
        <dbReference type="ARBA" id="ARBA00022729"/>
    </source>
</evidence>
<organism evidence="3 4">
    <name type="scientific">Desulfosarcina ovata subsp. ovata</name>
    <dbReference type="NCBI Taxonomy" id="2752305"/>
    <lineage>
        <taxon>Bacteria</taxon>
        <taxon>Pseudomonadati</taxon>
        <taxon>Thermodesulfobacteriota</taxon>
        <taxon>Desulfobacteria</taxon>
        <taxon>Desulfobacterales</taxon>
        <taxon>Desulfosarcinaceae</taxon>
        <taxon>Desulfosarcina</taxon>
    </lineage>
</organism>
<dbReference type="EMBL" id="AP021879">
    <property type="protein sequence ID" value="BBO87129.1"/>
    <property type="molecule type" value="Genomic_DNA"/>
</dbReference>
<sequence length="288" mass="32719">MQNDHIRNIVAMLSLTCVLVSLPFNRPAWGRSLDEIMKSGVIRICLAGTKQNFYQKNAMAYVDSLGSGVKPEFTHFEAWDDQFRNNTGEVLRDEAYTPEPLASGKCDMYPNDLVKVEWREKKLAYVPLYISRNTIIVNKTRKEEFKEIKDLAGKTAAVMKETSYHTWLDDMNRSAFQENPVKIVFLPQKDAILAVDAGKADFSIIGADGALWSIKSFAGNVSVAFPVGEFTEYGWCFRKADKDLQEAVARFFDQQKKLPDSELNRNWKENTGITLDDFIMFVSQASKP</sequence>
<dbReference type="PANTHER" id="PTHR35936">
    <property type="entry name" value="MEMBRANE-BOUND LYTIC MUREIN TRANSGLYCOSYLASE F"/>
    <property type="match status" value="1"/>
</dbReference>
<feature type="domain" description="Solute-binding protein family 3/N-terminal" evidence="2">
    <location>
        <begin position="41"/>
        <end position="266"/>
    </location>
</feature>
<dbReference type="InterPro" id="IPR001638">
    <property type="entry name" value="Solute-binding_3/MltF_N"/>
</dbReference>
<keyword evidence="1" id="KW-0732">Signal</keyword>
<evidence type="ECO:0000259" key="2">
    <source>
        <dbReference type="SMART" id="SM00062"/>
    </source>
</evidence>
<protein>
    <recommendedName>
        <fullName evidence="2">Solute-binding protein family 3/N-terminal domain-containing protein</fullName>
    </recommendedName>
</protein>
<evidence type="ECO:0000313" key="3">
    <source>
        <dbReference type="EMBL" id="BBO87129.1"/>
    </source>
</evidence>
<evidence type="ECO:0000313" key="4">
    <source>
        <dbReference type="Proteomes" id="UP000422108"/>
    </source>
</evidence>
<accession>A0A5K8A3L5</accession>
<dbReference type="AlphaFoldDB" id="A0A5K8A3L5"/>
<dbReference type="Proteomes" id="UP000422108">
    <property type="component" value="Chromosome"/>
</dbReference>
<dbReference type="SUPFAM" id="SSF53850">
    <property type="entry name" value="Periplasmic binding protein-like II"/>
    <property type="match status" value="1"/>
</dbReference>
<gene>
    <name evidence="3" type="ORF">DSCOOX_03090</name>
</gene>
<dbReference type="SMART" id="SM00062">
    <property type="entry name" value="PBPb"/>
    <property type="match status" value="1"/>
</dbReference>
<keyword evidence="4" id="KW-1185">Reference proteome</keyword>
<proteinExistence type="predicted"/>